<gene>
    <name evidence="1" type="ORF">TGEB3V08_LOCUS1122</name>
</gene>
<reference evidence="1" key="1">
    <citation type="submission" date="2020-11" db="EMBL/GenBank/DDBJ databases">
        <authorList>
            <person name="Tran Van P."/>
        </authorList>
    </citation>
    <scope>NUCLEOTIDE SEQUENCE</scope>
</reference>
<sequence length="183" mass="19964">MASLVLTDSSQLTSDSQHLDVVVVSSQETDLLKAVEVVKQRIEGGYDLSRVWLGITVNRADRWRPSSGSYLGCTEAVKQGMCSVTTILEDQVSFEVDDSLQLPACPPSQAHKLAGLITYFLILFLLQYKEPTYWVLRSLYYSILISPPSGVPRDLSNLVEVGLNPSGNQGQTQSALQLGTVSG</sequence>
<dbReference type="AlphaFoldDB" id="A0A7R9JRI8"/>
<organism evidence="1">
    <name type="scientific">Timema genevievae</name>
    <name type="common">Walking stick</name>
    <dbReference type="NCBI Taxonomy" id="629358"/>
    <lineage>
        <taxon>Eukaryota</taxon>
        <taxon>Metazoa</taxon>
        <taxon>Ecdysozoa</taxon>
        <taxon>Arthropoda</taxon>
        <taxon>Hexapoda</taxon>
        <taxon>Insecta</taxon>
        <taxon>Pterygota</taxon>
        <taxon>Neoptera</taxon>
        <taxon>Polyneoptera</taxon>
        <taxon>Phasmatodea</taxon>
        <taxon>Timematodea</taxon>
        <taxon>Timematoidea</taxon>
        <taxon>Timematidae</taxon>
        <taxon>Timema</taxon>
    </lineage>
</organism>
<evidence type="ECO:0000313" key="1">
    <source>
        <dbReference type="EMBL" id="CAD7586846.1"/>
    </source>
</evidence>
<name>A0A7R9JRI8_TIMGE</name>
<proteinExistence type="predicted"/>
<accession>A0A7R9JRI8</accession>
<dbReference type="EMBL" id="OE839346">
    <property type="protein sequence ID" value="CAD7586846.1"/>
    <property type="molecule type" value="Genomic_DNA"/>
</dbReference>
<protein>
    <submittedName>
        <fullName evidence="1">Uncharacterized protein</fullName>
    </submittedName>
</protein>